<accession>A0AAN8BFW6</accession>
<evidence type="ECO:0000256" key="1">
    <source>
        <dbReference type="SAM" id="MobiDB-lite"/>
    </source>
</evidence>
<organism evidence="2 3">
    <name type="scientific">Champsocephalus esox</name>
    <name type="common">pike icefish</name>
    <dbReference type="NCBI Taxonomy" id="159716"/>
    <lineage>
        <taxon>Eukaryota</taxon>
        <taxon>Metazoa</taxon>
        <taxon>Chordata</taxon>
        <taxon>Craniata</taxon>
        <taxon>Vertebrata</taxon>
        <taxon>Euteleostomi</taxon>
        <taxon>Actinopterygii</taxon>
        <taxon>Neopterygii</taxon>
        <taxon>Teleostei</taxon>
        <taxon>Neoteleostei</taxon>
        <taxon>Acanthomorphata</taxon>
        <taxon>Eupercaria</taxon>
        <taxon>Perciformes</taxon>
        <taxon>Notothenioidei</taxon>
        <taxon>Channichthyidae</taxon>
        <taxon>Champsocephalus</taxon>
    </lineage>
</organism>
<feature type="region of interest" description="Disordered" evidence="1">
    <location>
        <begin position="1"/>
        <end position="51"/>
    </location>
</feature>
<protein>
    <submittedName>
        <fullName evidence="2">Uncharacterized protein</fullName>
    </submittedName>
</protein>
<proteinExistence type="predicted"/>
<keyword evidence="3" id="KW-1185">Reference proteome</keyword>
<comment type="caution">
    <text evidence="2">The sequence shown here is derived from an EMBL/GenBank/DDBJ whole genome shotgun (WGS) entry which is preliminary data.</text>
</comment>
<gene>
    <name evidence="2" type="ORF">CesoFtcFv8_020288</name>
</gene>
<sequence length="129" mass="14253">MSLDPVQVMSGQVKELKVGPSSNGDSRGSWEEKEDQDDVGLATKPKPVTGRRTRKVEGGVFFCKYVQSSSKVVSLATEWPSPPPFHFVLTSSVMAVVVPHDRGRSHSTNQHPALMHRHVCRHADSSFTR</sequence>
<evidence type="ECO:0000313" key="3">
    <source>
        <dbReference type="Proteomes" id="UP001335648"/>
    </source>
</evidence>
<reference evidence="2 3" key="1">
    <citation type="journal article" date="2023" name="Mol. Biol. Evol.">
        <title>Genomics of Secondarily Temperate Adaptation in the Only Non-Antarctic Icefish.</title>
        <authorList>
            <person name="Rivera-Colon A.G."/>
            <person name="Rayamajhi N."/>
            <person name="Minhas B.F."/>
            <person name="Madrigal G."/>
            <person name="Bilyk K.T."/>
            <person name="Yoon V."/>
            <person name="Hune M."/>
            <person name="Gregory S."/>
            <person name="Cheng C.H.C."/>
            <person name="Catchen J.M."/>
        </authorList>
    </citation>
    <scope>NUCLEOTIDE SEQUENCE [LARGE SCALE GENOMIC DNA]</scope>
    <source>
        <strain evidence="2">JC2023a</strain>
    </source>
</reference>
<dbReference type="EMBL" id="JAULUE010002061">
    <property type="protein sequence ID" value="KAK5884022.1"/>
    <property type="molecule type" value="Genomic_DNA"/>
</dbReference>
<dbReference type="AlphaFoldDB" id="A0AAN8BFW6"/>
<dbReference type="Proteomes" id="UP001335648">
    <property type="component" value="Unassembled WGS sequence"/>
</dbReference>
<name>A0AAN8BFW6_9TELE</name>
<evidence type="ECO:0000313" key="2">
    <source>
        <dbReference type="EMBL" id="KAK5884022.1"/>
    </source>
</evidence>